<dbReference type="PANTHER" id="PTHR30055">
    <property type="entry name" value="HTH-TYPE TRANSCRIPTIONAL REGULATOR RUTR"/>
    <property type="match status" value="1"/>
</dbReference>
<gene>
    <name evidence="6" type="ORF">JP75_01870</name>
</gene>
<evidence type="ECO:0000256" key="4">
    <source>
        <dbReference type="PROSITE-ProRule" id="PRU00335"/>
    </source>
</evidence>
<evidence type="ECO:0000256" key="1">
    <source>
        <dbReference type="ARBA" id="ARBA00023015"/>
    </source>
</evidence>
<dbReference type="InterPro" id="IPR036271">
    <property type="entry name" value="Tet_transcr_reg_TetR-rel_C_sf"/>
</dbReference>
<keyword evidence="1" id="KW-0805">Transcription regulation</keyword>
<dbReference type="Gene3D" id="1.10.10.60">
    <property type="entry name" value="Homeodomain-like"/>
    <property type="match status" value="1"/>
</dbReference>
<evidence type="ECO:0000313" key="6">
    <source>
        <dbReference type="EMBL" id="KFL32903.1"/>
    </source>
</evidence>
<dbReference type="AlphaFoldDB" id="A0A087M7Q0"/>
<keyword evidence="2 4" id="KW-0238">DNA-binding</keyword>
<proteinExistence type="predicted"/>
<dbReference type="PROSITE" id="PS50977">
    <property type="entry name" value="HTH_TETR_2"/>
    <property type="match status" value="1"/>
</dbReference>
<evidence type="ECO:0000313" key="7">
    <source>
        <dbReference type="Proteomes" id="UP000028981"/>
    </source>
</evidence>
<dbReference type="GO" id="GO:0003700">
    <property type="term" value="F:DNA-binding transcription factor activity"/>
    <property type="evidence" value="ECO:0007669"/>
    <property type="project" value="TreeGrafter"/>
</dbReference>
<evidence type="ECO:0000256" key="2">
    <source>
        <dbReference type="ARBA" id="ARBA00023125"/>
    </source>
</evidence>
<dbReference type="Gene3D" id="1.10.357.10">
    <property type="entry name" value="Tetracycline Repressor, domain 2"/>
    <property type="match status" value="1"/>
</dbReference>
<organism evidence="6 7">
    <name type="scientific">Devosia riboflavina</name>
    <dbReference type="NCBI Taxonomy" id="46914"/>
    <lineage>
        <taxon>Bacteria</taxon>
        <taxon>Pseudomonadati</taxon>
        <taxon>Pseudomonadota</taxon>
        <taxon>Alphaproteobacteria</taxon>
        <taxon>Hyphomicrobiales</taxon>
        <taxon>Devosiaceae</taxon>
        <taxon>Devosia</taxon>
    </lineage>
</organism>
<feature type="DNA-binding region" description="H-T-H motif" evidence="4">
    <location>
        <begin position="29"/>
        <end position="48"/>
    </location>
</feature>
<dbReference type="SUPFAM" id="SSF48498">
    <property type="entry name" value="Tetracyclin repressor-like, C-terminal domain"/>
    <property type="match status" value="1"/>
</dbReference>
<reference evidence="6 7" key="1">
    <citation type="submission" date="2014-08" db="EMBL/GenBank/DDBJ databases">
        <authorList>
            <person name="Hassan Y.I."/>
            <person name="Lepp D."/>
            <person name="Zhou T."/>
        </authorList>
    </citation>
    <scope>NUCLEOTIDE SEQUENCE [LARGE SCALE GENOMIC DNA]</scope>
    <source>
        <strain evidence="6 7">IFO13584</strain>
    </source>
</reference>
<evidence type="ECO:0000256" key="3">
    <source>
        <dbReference type="ARBA" id="ARBA00023163"/>
    </source>
</evidence>
<keyword evidence="7" id="KW-1185">Reference proteome</keyword>
<keyword evidence="3" id="KW-0804">Transcription</keyword>
<dbReference type="PANTHER" id="PTHR30055:SF234">
    <property type="entry name" value="HTH-TYPE TRANSCRIPTIONAL REGULATOR BETI"/>
    <property type="match status" value="1"/>
</dbReference>
<accession>A0A087M7Q0</accession>
<dbReference type="Proteomes" id="UP000028981">
    <property type="component" value="Unassembled WGS sequence"/>
</dbReference>
<dbReference type="SUPFAM" id="SSF46689">
    <property type="entry name" value="Homeodomain-like"/>
    <property type="match status" value="1"/>
</dbReference>
<dbReference type="EMBL" id="JQGC01000001">
    <property type="protein sequence ID" value="KFL32903.1"/>
    <property type="molecule type" value="Genomic_DNA"/>
</dbReference>
<dbReference type="RefSeq" id="WP_035078226.1">
    <property type="nucleotide sequence ID" value="NZ_JQGC01000001.1"/>
</dbReference>
<dbReference type="OrthoDB" id="9809265at2"/>
<dbReference type="STRING" id="46914.JP75_01870"/>
<name>A0A087M7Q0_9HYPH</name>
<comment type="caution">
    <text evidence="6">The sequence shown here is derived from an EMBL/GenBank/DDBJ whole genome shotgun (WGS) entry which is preliminary data.</text>
</comment>
<feature type="domain" description="HTH tetR-type" evidence="5">
    <location>
        <begin position="6"/>
        <end position="66"/>
    </location>
</feature>
<sequence length="203" mass="22096">MKSLEAQRRRHIINCTIAVLVRNGVVGTSLSQVASEAKVAKGIICYYFGSKDGLFDAVLASVRERMVDAVVEDAETLDDEWQRVAAFVTGHLRYVRKHRAEVLALRHLASTRAGGSEVSDHLAIWREQKDWLVGTLTAGQDRGAFKPFDAGVVATAISGALESGLLQWAHDATIDLDLYAGQLLDLFEPGVREPAPEAQLVSA</sequence>
<protein>
    <recommendedName>
        <fullName evidence="5">HTH tetR-type domain-containing protein</fullName>
    </recommendedName>
</protein>
<evidence type="ECO:0000259" key="5">
    <source>
        <dbReference type="PROSITE" id="PS50977"/>
    </source>
</evidence>
<dbReference type="Pfam" id="PF00440">
    <property type="entry name" value="TetR_N"/>
    <property type="match status" value="1"/>
</dbReference>
<dbReference type="InterPro" id="IPR009057">
    <property type="entry name" value="Homeodomain-like_sf"/>
</dbReference>
<dbReference type="InterPro" id="IPR050109">
    <property type="entry name" value="HTH-type_TetR-like_transc_reg"/>
</dbReference>
<dbReference type="GO" id="GO:0000976">
    <property type="term" value="F:transcription cis-regulatory region binding"/>
    <property type="evidence" value="ECO:0007669"/>
    <property type="project" value="TreeGrafter"/>
</dbReference>
<dbReference type="InterPro" id="IPR001647">
    <property type="entry name" value="HTH_TetR"/>
</dbReference>